<gene>
    <name evidence="4" type="ORF">BQ4739_LOCUS10610</name>
</gene>
<feature type="compositionally biased region" description="Polar residues" evidence="2">
    <location>
        <begin position="1181"/>
        <end position="1204"/>
    </location>
</feature>
<feature type="compositionally biased region" description="Polar residues" evidence="2">
    <location>
        <begin position="405"/>
        <end position="419"/>
    </location>
</feature>
<feature type="coiled-coil region" evidence="1">
    <location>
        <begin position="78"/>
        <end position="112"/>
    </location>
</feature>
<feature type="compositionally biased region" description="Low complexity" evidence="2">
    <location>
        <begin position="1254"/>
        <end position="1265"/>
    </location>
</feature>
<feature type="region of interest" description="Disordered" evidence="2">
    <location>
        <begin position="1305"/>
        <end position="1329"/>
    </location>
</feature>
<evidence type="ECO:0000256" key="1">
    <source>
        <dbReference type="SAM" id="Coils"/>
    </source>
</evidence>
<feature type="region of interest" description="Disordered" evidence="2">
    <location>
        <begin position="518"/>
        <end position="570"/>
    </location>
</feature>
<protein>
    <recommendedName>
        <fullName evidence="3">EF-hand domain-containing protein</fullName>
    </recommendedName>
</protein>
<feature type="compositionally biased region" description="Low complexity" evidence="2">
    <location>
        <begin position="1274"/>
        <end position="1283"/>
    </location>
</feature>
<feature type="compositionally biased region" description="Polar residues" evidence="2">
    <location>
        <begin position="219"/>
        <end position="232"/>
    </location>
</feature>
<dbReference type="Gene3D" id="1.10.238.10">
    <property type="entry name" value="EF-hand"/>
    <property type="match status" value="1"/>
</dbReference>
<feature type="compositionally biased region" description="Low complexity" evidence="2">
    <location>
        <begin position="420"/>
        <end position="446"/>
    </location>
</feature>
<dbReference type="PROSITE" id="PS50222">
    <property type="entry name" value="EF_HAND_2"/>
    <property type="match status" value="1"/>
</dbReference>
<evidence type="ECO:0000313" key="4">
    <source>
        <dbReference type="EMBL" id="SZX70393.1"/>
    </source>
</evidence>
<dbReference type="GO" id="GO:0005509">
    <property type="term" value="F:calcium ion binding"/>
    <property type="evidence" value="ECO:0007669"/>
    <property type="project" value="InterPro"/>
</dbReference>
<feature type="compositionally biased region" description="Low complexity" evidence="2">
    <location>
        <begin position="1077"/>
        <end position="1106"/>
    </location>
</feature>
<evidence type="ECO:0000256" key="2">
    <source>
        <dbReference type="SAM" id="MobiDB-lite"/>
    </source>
</evidence>
<feature type="compositionally biased region" description="Low complexity" evidence="2">
    <location>
        <begin position="637"/>
        <end position="654"/>
    </location>
</feature>
<feature type="domain" description="EF-hand" evidence="3">
    <location>
        <begin position="1595"/>
        <end position="1630"/>
    </location>
</feature>
<sequence length="1632" mass="165651">MSLQADSRDEQDEGKLQLCSTANARRAKELLLKHEAFEMCFDAFAQSLNMHLPSQQTNLLQKLWRHAMLLVEGWQDLHQQEQQEIKSLTLDYIHLQQEHRALKSNLKTLKLTVQAMLGDVGALLHAACPLGKEAAALAGSIASSDSGANDSSRSSSRNSGSAASDSSQSQQAGGPARRSADIVNSLIHSIERMSKQFAECQAAGKLAAGAAPAADTSGQPQSDQQRHTQGLGSLQRRARAVLGAAAADSRQNKHSSQQVAAAAAAAEQAGPARLRPGMPPAVPAAARGKPSQQGKEQGRGKACRNMPTARSADPSSPPMRHSVPLALVGASPNRSHPPSAYDNSLAWFLQNAQGGSSGSSRPGSGRSAGRTAGGAALSAATSPAARAGSAPADSQLGVLSPGDSVCQSVTDSCSPAQGSTTIDAATPARTAADPPAGGSGAPVAAGRGKGQSPLVEALLQHPEALQAVRAAVRFRPNPAELDDEPSVADWGCGSTAAAAAGSAGSVKGTAVARDVLSPGEACSSNSSGGGTGARWGSSNTRSADVPAAASAGQRHARLLPREDAAPAPAAAAADYIDESLYMPEEPADHSNYALAAQQPGGMRSARQQRLPRSSSASLISAAGLDGTAAQHGDRPISSYSGGRSYSSNSHRSNSSGLAAAALGRSRTFGRAAVAPAAAAGYVPAGPLTAALHKQSFASRPVHGRQLVGAAGPGTQLAAAGHAVAIGSAPAAAARLQCPAGASAVGRTSSRPAAAAERARPAAADVDGEAAAARISIDSGKSRSSIRAAWEQQRQQAYSQRLVQKQQQQQQPQQMAPVPEGVLAPEPVLAAAGRKAAGRTYSMASSSIGSDLVRLGSCNAGFWQQGAGSNAAAAKCEGVVNISSPPEVSTASWQDNPTYVKDIEAAAAAARKAAAEATEGPSIRAAAEALAAGAAASPQAGADAKPNTAVVEEVKEAVAAASLPRAHSEAAYTGLLNAAAAAAAAEDSTGSAAILSRATPAGAAAKGTETDAAAAVSAGDLPDAVKPLQLSDSPTKQSRKAAAAASGAAAVAARSSAVQASMRASGDKRSLPSSSSRTAAGQQQQPSVQPSADASSVAPAAAATGGDRTSPNAPVSKRFRASAVLEQGAMPQLDQPSGDGSSRGITAAAEQAAGCSSNDGSAAGAEADNRVDAQQPVASAGPQCNAQPVLQQHGSSTTSSEQHQQLYAEVSLDDVGPMRDRDRVQRDAGAAAATERIPTGSRSSIHRSGKGGSNAKKTLATATAASNDDDGGDAAGTFDGAAPTMPGNADAGNEVAAGPLAADAALPTTRQHASSSAADNDDRSPAAAAAAAAAAAGGDAAEEAGCEKEGAGLSFSLDELVAIIMDVMHSKQEEDKRCAAAALPRLAPTAHLQRYLSSKVHGDSSAYSHALNALLCGLDAHKQQQPDIAVFCRILAGEVNEDYFQQHCAFSSQLQRLVAAAAAQEQTEQQEQELGACGSALMDQQQLHLLLQDWGTARLILHGKLQQDDVPSAEQQEQLVQLQQAWLADISRHCGTGNSDLNVASVVAALLLWELQQHVSRLETTVEAFRSADQRRCGTLDGSQFRLFCQQLNDAMSDEEVTLLWQELDKQGTGSITFSTLCACLLPVMGDGA</sequence>
<feature type="compositionally biased region" description="Low complexity" evidence="2">
    <location>
        <begin position="613"/>
        <end position="622"/>
    </location>
</feature>
<feature type="compositionally biased region" description="Polar residues" evidence="2">
    <location>
        <begin position="1133"/>
        <end position="1143"/>
    </location>
</feature>
<dbReference type="EMBL" id="FNXT01000989">
    <property type="protein sequence ID" value="SZX70393.1"/>
    <property type="molecule type" value="Genomic_DNA"/>
</dbReference>
<feature type="region of interest" description="Disordered" evidence="2">
    <location>
        <begin position="142"/>
        <end position="179"/>
    </location>
</feature>
<feature type="region of interest" description="Disordered" evidence="2">
    <location>
        <begin position="1059"/>
        <end position="1114"/>
    </location>
</feature>
<proteinExistence type="predicted"/>
<feature type="compositionally biased region" description="Low complexity" evidence="2">
    <location>
        <begin position="1305"/>
        <end position="1317"/>
    </location>
</feature>
<feature type="compositionally biased region" description="Low complexity" evidence="2">
    <location>
        <begin position="142"/>
        <end position="177"/>
    </location>
</feature>
<evidence type="ECO:0000259" key="3">
    <source>
        <dbReference type="PROSITE" id="PS50222"/>
    </source>
</evidence>
<keyword evidence="1" id="KW-0175">Coiled coil</keyword>
<organism evidence="4 5">
    <name type="scientific">Tetradesmus obliquus</name>
    <name type="common">Green alga</name>
    <name type="synonym">Acutodesmus obliquus</name>
    <dbReference type="NCBI Taxonomy" id="3088"/>
    <lineage>
        <taxon>Eukaryota</taxon>
        <taxon>Viridiplantae</taxon>
        <taxon>Chlorophyta</taxon>
        <taxon>core chlorophytes</taxon>
        <taxon>Chlorophyceae</taxon>
        <taxon>CS clade</taxon>
        <taxon>Sphaeropleales</taxon>
        <taxon>Scenedesmaceae</taxon>
        <taxon>Tetradesmus</taxon>
    </lineage>
</organism>
<feature type="compositionally biased region" description="Low complexity" evidence="2">
    <location>
        <begin position="358"/>
        <end position="392"/>
    </location>
</feature>
<feature type="compositionally biased region" description="Low complexity" evidence="2">
    <location>
        <begin position="240"/>
        <end position="249"/>
    </location>
</feature>
<feature type="region of interest" description="Disordered" evidence="2">
    <location>
        <begin position="352"/>
        <end position="449"/>
    </location>
</feature>
<name>A0A383VZT7_TETOB</name>
<reference evidence="4 5" key="1">
    <citation type="submission" date="2016-10" db="EMBL/GenBank/DDBJ databases">
        <authorList>
            <person name="Cai Z."/>
        </authorList>
    </citation>
    <scope>NUCLEOTIDE SEQUENCE [LARGE SCALE GENOMIC DNA]</scope>
</reference>
<feature type="region of interest" description="Disordered" evidence="2">
    <location>
        <begin position="597"/>
        <end position="654"/>
    </location>
</feature>
<feature type="region of interest" description="Disordered" evidence="2">
    <location>
        <begin position="1128"/>
        <end position="1293"/>
    </location>
</feature>
<dbReference type="InterPro" id="IPR011992">
    <property type="entry name" value="EF-hand-dom_pair"/>
</dbReference>
<dbReference type="InterPro" id="IPR002048">
    <property type="entry name" value="EF_hand_dom"/>
</dbReference>
<keyword evidence="5" id="KW-1185">Reference proteome</keyword>
<dbReference type="Proteomes" id="UP000256970">
    <property type="component" value="Unassembled WGS sequence"/>
</dbReference>
<evidence type="ECO:0000313" key="5">
    <source>
        <dbReference type="Proteomes" id="UP000256970"/>
    </source>
</evidence>
<accession>A0A383VZT7</accession>
<feature type="compositionally biased region" description="Basic and acidic residues" evidence="2">
    <location>
        <begin position="1215"/>
        <end position="1225"/>
    </location>
</feature>
<dbReference type="SUPFAM" id="SSF47473">
    <property type="entry name" value="EF-hand"/>
    <property type="match status" value="1"/>
</dbReference>
<feature type="region of interest" description="Disordered" evidence="2">
    <location>
        <begin position="211"/>
        <end position="323"/>
    </location>
</feature>